<sequence>MMEMQNRVENQTIELMGVTERAGSAGHITNIDRLHSEYKRDQEGNPADILIEPKGIRASRNWNPVIEELFITEKQDAESGQAEGVGRDVDWSKEGRDTFYSLTEDSEGNCSYGVQSDAEDNVSSELETSLSSAIGPTVKQLQRQHKHTKKLSGTAAAEKIGVEHSAAPLKWDYSGISLCTPEKALEICPAHNNDRGGSGDTVSKEHSEETMLQLIYGTIKKLQTETRARSHRARLATK</sequence>
<name>A0AAV7UYU2_PLEWA</name>
<dbReference type="EMBL" id="JANPWB010000004">
    <property type="protein sequence ID" value="KAJ1194269.1"/>
    <property type="molecule type" value="Genomic_DNA"/>
</dbReference>
<dbReference type="AlphaFoldDB" id="A0AAV7UYU2"/>
<evidence type="ECO:0000313" key="1">
    <source>
        <dbReference type="EMBL" id="KAJ1194269.1"/>
    </source>
</evidence>
<organism evidence="1 2">
    <name type="scientific">Pleurodeles waltl</name>
    <name type="common">Iberian ribbed newt</name>
    <dbReference type="NCBI Taxonomy" id="8319"/>
    <lineage>
        <taxon>Eukaryota</taxon>
        <taxon>Metazoa</taxon>
        <taxon>Chordata</taxon>
        <taxon>Craniata</taxon>
        <taxon>Vertebrata</taxon>
        <taxon>Euteleostomi</taxon>
        <taxon>Amphibia</taxon>
        <taxon>Batrachia</taxon>
        <taxon>Caudata</taxon>
        <taxon>Salamandroidea</taxon>
        <taxon>Salamandridae</taxon>
        <taxon>Pleurodelinae</taxon>
        <taxon>Pleurodeles</taxon>
    </lineage>
</organism>
<proteinExistence type="predicted"/>
<reference evidence="1" key="1">
    <citation type="journal article" date="2022" name="bioRxiv">
        <title>Sequencing and chromosome-scale assembly of the giantPleurodeles waltlgenome.</title>
        <authorList>
            <person name="Brown T."/>
            <person name="Elewa A."/>
            <person name="Iarovenko S."/>
            <person name="Subramanian E."/>
            <person name="Araus A.J."/>
            <person name="Petzold A."/>
            <person name="Susuki M."/>
            <person name="Suzuki K.-i.T."/>
            <person name="Hayashi T."/>
            <person name="Toyoda A."/>
            <person name="Oliveira C."/>
            <person name="Osipova E."/>
            <person name="Leigh N.D."/>
            <person name="Simon A."/>
            <person name="Yun M.H."/>
        </authorList>
    </citation>
    <scope>NUCLEOTIDE SEQUENCE</scope>
    <source>
        <strain evidence="1">20211129_DDA</strain>
        <tissue evidence="1">Liver</tissue>
    </source>
</reference>
<protein>
    <submittedName>
        <fullName evidence="1">Uncharacterized protein</fullName>
    </submittedName>
</protein>
<dbReference type="Proteomes" id="UP001066276">
    <property type="component" value="Chromosome 2_2"/>
</dbReference>
<evidence type="ECO:0000313" key="2">
    <source>
        <dbReference type="Proteomes" id="UP001066276"/>
    </source>
</evidence>
<keyword evidence="2" id="KW-1185">Reference proteome</keyword>
<comment type="caution">
    <text evidence="1">The sequence shown here is derived from an EMBL/GenBank/DDBJ whole genome shotgun (WGS) entry which is preliminary data.</text>
</comment>
<gene>
    <name evidence="1" type="ORF">NDU88_003558</name>
</gene>
<accession>A0AAV7UYU2</accession>